<dbReference type="Proteomes" id="UP000189674">
    <property type="component" value="Chromosome"/>
</dbReference>
<evidence type="ECO:0000256" key="2">
    <source>
        <dbReference type="ARBA" id="ARBA00022475"/>
    </source>
</evidence>
<keyword evidence="5" id="KW-0378">Hydrolase</keyword>
<keyword evidence="4 8" id="KW-0812">Transmembrane</keyword>
<dbReference type="STRING" id="1936003.STSP2_02893"/>
<dbReference type="GO" id="GO:0006508">
    <property type="term" value="P:proteolysis"/>
    <property type="evidence" value="ECO:0007669"/>
    <property type="project" value="UniProtKB-KW"/>
</dbReference>
<dbReference type="OrthoDB" id="9797363at2"/>
<evidence type="ECO:0000256" key="5">
    <source>
        <dbReference type="ARBA" id="ARBA00022801"/>
    </source>
</evidence>
<feature type="transmembrane region" description="Helical" evidence="8">
    <location>
        <begin position="22"/>
        <end position="44"/>
    </location>
</feature>
<dbReference type="EMBL" id="CP019791">
    <property type="protein sequence ID" value="AQT69698.1"/>
    <property type="molecule type" value="Genomic_DNA"/>
</dbReference>
<evidence type="ECO:0000256" key="1">
    <source>
        <dbReference type="ARBA" id="ARBA00004651"/>
    </source>
</evidence>
<evidence type="ECO:0000256" key="3">
    <source>
        <dbReference type="ARBA" id="ARBA00022670"/>
    </source>
</evidence>
<evidence type="ECO:0000256" key="6">
    <source>
        <dbReference type="ARBA" id="ARBA00022989"/>
    </source>
</evidence>
<proteinExistence type="predicted"/>
<evidence type="ECO:0000313" key="9">
    <source>
        <dbReference type="EMBL" id="AQT69698.1"/>
    </source>
</evidence>
<protein>
    <submittedName>
        <fullName evidence="9">Exosortase D, VPLPA-CTERM-specific</fullName>
    </submittedName>
</protein>
<dbReference type="NCBIfam" id="TIGR02602">
    <property type="entry name" value="8TM_EpsH"/>
    <property type="match status" value="1"/>
</dbReference>
<keyword evidence="2" id="KW-1003">Cell membrane</keyword>
<dbReference type="InterPro" id="IPR026392">
    <property type="entry name" value="Exo/Archaeosortase_dom"/>
</dbReference>
<dbReference type="GO" id="GO:0008233">
    <property type="term" value="F:peptidase activity"/>
    <property type="evidence" value="ECO:0007669"/>
    <property type="project" value="UniProtKB-KW"/>
</dbReference>
<organism evidence="9 10">
    <name type="scientific">Anaerohalosphaera lusitana</name>
    <dbReference type="NCBI Taxonomy" id="1936003"/>
    <lineage>
        <taxon>Bacteria</taxon>
        <taxon>Pseudomonadati</taxon>
        <taxon>Planctomycetota</taxon>
        <taxon>Phycisphaerae</taxon>
        <taxon>Sedimentisphaerales</taxon>
        <taxon>Anaerohalosphaeraceae</taxon>
        <taxon>Anaerohalosphaera</taxon>
    </lineage>
</organism>
<evidence type="ECO:0000256" key="7">
    <source>
        <dbReference type="ARBA" id="ARBA00023136"/>
    </source>
</evidence>
<feature type="transmembrane region" description="Helical" evidence="8">
    <location>
        <begin position="90"/>
        <end position="109"/>
    </location>
</feature>
<feature type="transmembrane region" description="Helical" evidence="8">
    <location>
        <begin position="56"/>
        <end position="75"/>
    </location>
</feature>
<keyword evidence="7 8" id="KW-0472">Membrane</keyword>
<keyword evidence="3" id="KW-0645">Protease</keyword>
<dbReference type="Pfam" id="PF09721">
    <property type="entry name" value="Exosortase_EpsH"/>
    <property type="match status" value="1"/>
</dbReference>
<dbReference type="InterPro" id="IPR013426">
    <property type="entry name" value="EpsH-like"/>
</dbReference>
<gene>
    <name evidence="9" type="ORF">STSP2_02893</name>
</gene>
<dbReference type="InterPro" id="IPR019127">
    <property type="entry name" value="Exosortase"/>
</dbReference>
<feature type="transmembrane region" description="Helical" evidence="8">
    <location>
        <begin position="279"/>
        <end position="299"/>
    </location>
</feature>
<name>A0A1U9NPQ7_9BACT</name>
<feature type="transmembrane region" description="Helical" evidence="8">
    <location>
        <begin position="116"/>
        <end position="135"/>
    </location>
</feature>
<comment type="subcellular location">
    <subcellularLocation>
        <location evidence="1">Cell membrane</location>
        <topology evidence="1">Multi-pass membrane protein</topology>
    </subcellularLocation>
</comment>
<dbReference type="NCBIfam" id="TIGR04178">
    <property type="entry name" value="exo_archaeo"/>
    <property type="match status" value="1"/>
</dbReference>
<accession>A0A1U9NPQ7</accession>
<sequence length="324" mass="36446">MTNSDVPVTNTTEVCEDKPKGWGSLATSTYVKTAIIALLIGYLFRNELRSIFNVWQNDASWSHGFLIPLFSLWFLNQRKKDIAELRPRRSYVGLFLLVLCLVFYPLNLVQFKIGYFSRLVILPVIGSVVLFLGGWRLVKYTWLPICYLIFAVPMPDRLYRGATIPLRKFASMISTLIIDALPDVNAVASGVIINVVHRGQELEPLNVAEACSGMRLLIAFVALGVAMAYLHWRPLWQRGVLLLSTVPIAILCNVIRVTLTGMIYIYGDPKYAKGTYHDMMGIAMLFAAFAMYGGIAWFMSNLFEEDDGSGEPKEEEVIVRRSAS</sequence>
<dbReference type="AlphaFoldDB" id="A0A1U9NPQ7"/>
<dbReference type="GO" id="GO:0005886">
    <property type="term" value="C:plasma membrane"/>
    <property type="evidence" value="ECO:0007669"/>
    <property type="project" value="UniProtKB-SubCell"/>
</dbReference>
<feature type="transmembrane region" description="Helical" evidence="8">
    <location>
        <begin position="213"/>
        <end position="232"/>
    </location>
</feature>
<feature type="transmembrane region" description="Helical" evidence="8">
    <location>
        <begin position="239"/>
        <end position="267"/>
    </location>
</feature>
<dbReference type="KEGG" id="alus:STSP2_02893"/>
<evidence type="ECO:0000256" key="4">
    <source>
        <dbReference type="ARBA" id="ARBA00022692"/>
    </source>
</evidence>
<reference evidence="10" key="1">
    <citation type="submission" date="2017-02" db="EMBL/GenBank/DDBJ databases">
        <title>Comparative genomics and description of representatives of a novel lineage of planctomycetes thriving in anoxic sediments.</title>
        <authorList>
            <person name="Spring S."/>
            <person name="Bunk B."/>
            <person name="Sproer C."/>
        </authorList>
    </citation>
    <scope>NUCLEOTIDE SEQUENCE [LARGE SCALE GENOMIC DNA]</scope>
    <source>
        <strain evidence="10">ST-NAGAB-D1</strain>
    </source>
</reference>
<keyword evidence="6 8" id="KW-1133">Transmembrane helix</keyword>
<evidence type="ECO:0000256" key="8">
    <source>
        <dbReference type="SAM" id="Phobius"/>
    </source>
</evidence>
<evidence type="ECO:0000313" key="10">
    <source>
        <dbReference type="Proteomes" id="UP000189674"/>
    </source>
</evidence>
<keyword evidence="10" id="KW-1185">Reference proteome</keyword>